<dbReference type="PROSITE" id="PS51257">
    <property type="entry name" value="PROKAR_LIPOPROTEIN"/>
    <property type="match status" value="1"/>
</dbReference>
<dbReference type="EMBL" id="NMUL01000055">
    <property type="protein sequence ID" value="OXM60805.1"/>
    <property type="molecule type" value="Genomic_DNA"/>
</dbReference>
<feature type="chain" id="PRO_5039223123" description="Lipoprotein" evidence="1">
    <location>
        <begin position="26"/>
        <end position="175"/>
    </location>
</feature>
<sequence>MHSNEKKTRLRSAVAGTLLAGLALAGCGAEESPAAPAVTSRPPVPAPSTTAVQTRPIDLFRLYRVQSLSATMGTACSGHPAPTDTACGQQLDAIRRTTGGFLVTLAKAIPGTDFSKIREAADQLTKPIDLLQQLGCYGMGGPGKKPGKNEAGLCGTFGTLALLGWLSFETTVEQY</sequence>
<evidence type="ECO:0000256" key="1">
    <source>
        <dbReference type="SAM" id="SignalP"/>
    </source>
</evidence>
<dbReference type="Proteomes" id="UP000215199">
    <property type="component" value="Unassembled WGS sequence"/>
</dbReference>
<dbReference type="AlphaFoldDB" id="A0A229SP40"/>
<accession>A0A229SP40</accession>
<dbReference type="RefSeq" id="WP_143268800.1">
    <property type="nucleotide sequence ID" value="NZ_NMUL01000055.1"/>
</dbReference>
<keyword evidence="1" id="KW-0732">Signal</keyword>
<protein>
    <recommendedName>
        <fullName evidence="4">Lipoprotein</fullName>
    </recommendedName>
</protein>
<evidence type="ECO:0000313" key="3">
    <source>
        <dbReference type="Proteomes" id="UP000215199"/>
    </source>
</evidence>
<gene>
    <name evidence="2" type="ORF">CF165_40900</name>
</gene>
<comment type="caution">
    <text evidence="2">The sequence shown here is derived from an EMBL/GenBank/DDBJ whole genome shotgun (WGS) entry which is preliminary data.</text>
</comment>
<evidence type="ECO:0008006" key="4">
    <source>
        <dbReference type="Google" id="ProtNLM"/>
    </source>
</evidence>
<proteinExistence type="predicted"/>
<organism evidence="2 3">
    <name type="scientific">Amycolatopsis vastitatis</name>
    <dbReference type="NCBI Taxonomy" id="1905142"/>
    <lineage>
        <taxon>Bacteria</taxon>
        <taxon>Bacillati</taxon>
        <taxon>Actinomycetota</taxon>
        <taxon>Actinomycetes</taxon>
        <taxon>Pseudonocardiales</taxon>
        <taxon>Pseudonocardiaceae</taxon>
        <taxon>Amycolatopsis</taxon>
    </lineage>
</organism>
<keyword evidence="3" id="KW-1185">Reference proteome</keyword>
<feature type="signal peptide" evidence="1">
    <location>
        <begin position="1"/>
        <end position="25"/>
    </location>
</feature>
<reference evidence="3" key="1">
    <citation type="submission" date="2017-07" db="EMBL/GenBank/DDBJ databases">
        <title>Comparative genome mining reveals phylogenetic distribution patterns of secondary metabolites in Amycolatopsis.</title>
        <authorList>
            <person name="Adamek M."/>
            <person name="Alanjary M."/>
            <person name="Sales-Ortells H."/>
            <person name="Goodfellow M."/>
            <person name="Bull A.T."/>
            <person name="Kalinowski J."/>
            <person name="Ziemert N."/>
        </authorList>
    </citation>
    <scope>NUCLEOTIDE SEQUENCE [LARGE SCALE GENOMIC DNA]</scope>
    <source>
        <strain evidence="3">H5</strain>
    </source>
</reference>
<evidence type="ECO:0000313" key="2">
    <source>
        <dbReference type="EMBL" id="OXM60805.1"/>
    </source>
</evidence>
<name>A0A229SP40_9PSEU</name>